<comment type="catalytic activity">
    <reaction evidence="1">
        <text>ATP + protein L-histidine = ADP + protein N-phospho-L-histidine.</text>
        <dbReference type="EC" id="2.7.13.3"/>
    </reaction>
</comment>
<keyword evidence="7" id="KW-0472">Membrane</keyword>
<dbReference type="SUPFAM" id="SSF47384">
    <property type="entry name" value="Homodimeric domain of signal transducing histidine kinase"/>
    <property type="match status" value="1"/>
</dbReference>
<feature type="transmembrane region" description="Helical" evidence="7">
    <location>
        <begin position="12"/>
        <end position="31"/>
    </location>
</feature>
<evidence type="ECO:0000256" key="4">
    <source>
        <dbReference type="ARBA" id="ARBA00022679"/>
    </source>
</evidence>
<feature type="transmembrane region" description="Helical" evidence="7">
    <location>
        <begin position="43"/>
        <end position="65"/>
    </location>
</feature>
<dbReference type="Gene3D" id="3.30.565.10">
    <property type="entry name" value="Histidine kinase-like ATPase, C-terminal domain"/>
    <property type="match status" value="1"/>
</dbReference>
<dbReference type="SUPFAM" id="SSF55874">
    <property type="entry name" value="ATPase domain of HSP90 chaperone/DNA topoisomerase II/histidine kinase"/>
    <property type="match status" value="1"/>
</dbReference>
<sequence>MNRLIRRNLANFFLFFAVAAVLSFFASFLAFPYLSSLFALEQVFLLIAALAALILLVLAIFWMFLSNRLSSSEDTALEVAPQVTKPEPITTADDTLRKFQHIVKSLNRDFDMPKILQAVLQTAVDYTEVDRCALFLLDAQKQNLGPVMHKGRGTDFSQAQFPLNQSPFQEVVDSKQILCIIDTGALEKFAHPQDFGKKGLLAVPLLAENEVIGVLACDNDHSGRALPHNDFMFLEMLAEQAAIALHNSRLYTKLDHYNSRLQMDVDKATHDIQKLLRQKSEFLKIASHQLRTPMAIARGNLSLLVEEPKLTTVERQQFIRSAYEGMNRLERVIHRLLYATEVDGGFLALNIKSVNIYDFIHRSANAFLPLAGDRGLKLKVRYFGPVTTVRTDPDRLYEALGHVIENAVHYTESGSVHVTAQVSLGQVIIHVRDTGIGVDAEQLPLVFTKFYRSENVWGMYPNGSGLGLYIAQQIMQALGGTITAASDGLGRGSEFVLTLPRT</sequence>
<dbReference type="InterPro" id="IPR003661">
    <property type="entry name" value="HisK_dim/P_dom"/>
</dbReference>
<reference evidence="9 10" key="1">
    <citation type="journal article" date="2016" name="Nat. Commun.">
        <title>Thousands of microbial genomes shed light on interconnected biogeochemical processes in an aquifer system.</title>
        <authorList>
            <person name="Anantharaman K."/>
            <person name="Brown C.T."/>
            <person name="Hug L.A."/>
            <person name="Sharon I."/>
            <person name="Castelle C.J."/>
            <person name="Probst A.J."/>
            <person name="Thomas B.C."/>
            <person name="Singh A."/>
            <person name="Wilkins M.J."/>
            <person name="Karaoz U."/>
            <person name="Brodie E.L."/>
            <person name="Williams K.H."/>
            <person name="Hubbard S.S."/>
            <person name="Banfield J.F."/>
        </authorList>
    </citation>
    <scope>NUCLEOTIDE SEQUENCE [LARGE SCALE GENOMIC DNA]</scope>
</reference>
<evidence type="ECO:0000256" key="6">
    <source>
        <dbReference type="ARBA" id="ARBA00023012"/>
    </source>
</evidence>
<keyword evidence="3" id="KW-0597">Phosphoprotein</keyword>
<dbReference type="InterPro" id="IPR003018">
    <property type="entry name" value="GAF"/>
</dbReference>
<dbReference type="PROSITE" id="PS50109">
    <property type="entry name" value="HIS_KIN"/>
    <property type="match status" value="1"/>
</dbReference>
<evidence type="ECO:0000256" key="2">
    <source>
        <dbReference type="ARBA" id="ARBA00012438"/>
    </source>
</evidence>
<dbReference type="InterPro" id="IPR005467">
    <property type="entry name" value="His_kinase_dom"/>
</dbReference>
<evidence type="ECO:0000313" key="9">
    <source>
        <dbReference type="EMBL" id="OGY83777.1"/>
    </source>
</evidence>
<dbReference type="Pfam" id="PF00512">
    <property type="entry name" value="HisKA"/>
    <property type="match status" value="1"/>
</dbReference>
<dbReference type="InterPro" id="IPR050736">
    <property type="entry name" value="Sensor_HK_Regulatory"/>
</dbReference>
<dbReference type="Gene3D" id="1.10.287.130">
    <property type="match status" value="1"/>
</dbReference>
<accession>A0A1G2B6B7</accession>
<dbReference type="STRING" id="1798542.A3F54_05360"/>
<dbReference type="InterPro" id="IPR036890">
    <property type="entry name" value="HATPase_C_sf"/>
</dbReference>
<dbReference type="EMBL" id="MHKD01000019">
    <property type="protein sequence ID" value="OGY83777.1"/>
    <property type="molecule type" value="Genomic_DNA"/>
</dbReference>
<dbReference type="SMART" id="SM00065">
    <property type="entry name" value="GAF"/>
    <property type="match status" value="1"/>
</dbReference>
<comment type="caution">
    <text evidence="9">The sequence shown here is derived from an EMBL/GenBank/DDBJ whole genome shotgun (WGS) entry which is preliminary data.</text>
</comment>
<dbReference type="PRINTS" id="PR00344">
    <property type="entry name" value="BCTRLSENSOR"/>
</dbReference>
<feature type="domain" description="Histidine kinase" evidence="8">
    <location>
        <begin position="285"/>
        <end position="502"/>
    </location>
</feature>
<evidence type="ECO:0000256" key="3">
    <source>
        <dbReference type="ARBA" id="ARBA00022553"/>
    </source>
</evidence>
<dbReference type="SMART" id="SM00388">
    <property type="entry name" value="HisKA"/>
    <property type="match status" value="1"/>
</dbReference>
<dbReference type="Pfam" id="PF02518">
    <property type="entry name" value="HATPase_c"/>
    <property type="match status" value="1"/>
</dbReference>
<dbReference type="SMART" id="SM00387">
    <property type="entry name" value="HATPase_c"/>
    <property type="match status" value="1"/>
</dbReference>
<keyword evidence="7" id="KW-0812">Transmembrane</keyword>
<dbReference type="InterPro" id="IPR004358">
    <property type="entry name" value="Sig_transdc_His_kin-like_C"/>
</dbReference>
<dbReference type="InterPro" id="IPR036097">
    <property type="entry name" value="HisK_dim/P_sf"/>
</dbReference>
<keyword evidence="6" id="KW-0902">Two-component regulatory system</keyword>
<dbReference type="Pfam" id="PF01590">
    <property type="entry name" value="GAF"/>
    <property type="match status" value="1"/>
</dbReference>
<gene>
    <name evidence="9" type="ORF">A3F54_05360</name>
</gene>
<dbReference type="InterPro" id="IPR029016">
    <property type="entry name" value="GAF-like_dom_sf"/>
</dbReference>
<protein>
    <recommendedName>
        <fullName evidence="2">histidine kinase</fullName>
        <ecNumber evidence="2">2.7.13.3</ecNumber>
    </recommendedName>
</protein>
<dbReference type="Proteomes" id="UP000176952">
    <property type="component" value="Unassembled WGS sequence"/>
</dbReference>
<evidence type="ECO:0000256" key="5">
    <source>
        <dbReference type="ARBA" id="ARBA00022777"/>
    </source>
</evidence>
<dbReference type="AlphaFoldDB" id="A0A1G2B6B7"/>
<dbReference type="InterPro" id="IPR003594">
    <property type="entry name" value="HATPase_dom"/>
</dbReference>
<keyword evidence="7" id="KW-1133">Transmembrane helix</keyword>
<keyword evidence="4" id="KW-0808">Transferase</keyword>
<evidence type="ECO:0000256" key="7">
    <source>
        <dbReference type="SAM" id="Phobius"/>
    </source>
</evidence>
<organism evidence="9 10">
    <name type="scientific">Candidatus Kerfeldbacteria bacterium RIFCSPHIGHO2_12_FULL_48_17</name>
    <dbReference type="NCBI Taxonomy" id="1798542"/>
    <lineage>
        <taxon>Bacteria</taxon>
        <taxon>Candidatus Kerfeldiibacteriota</taxon>
    </lineage>
</organism>
<dbReference type="EC" id="2.7.13.3" evidence="2"/>
<evidence type="ECO:0000313" key="10">
    <source>
        <dbReference type="Proteomes" id="UP000176952"/>
    </source>
</evidence>
<dbReference type="SUPFAM" id="SSF55781">
    <property type="entry name" value="GAF domain-like"/>
    <property type="match status" value="1"/>
</dbReference>
<name>A0A1G2B6B7_9BACT</name>
<dbReference type="CDD" id="cd00082">
    <property type="entry name" value="HisKA"/>
    <property type="match status" value="1"/>
</dbReference>
<dbReference type="PANTHER" id="PTHR43711:SF1">
    <property type="entry name" value="HISTIDINE KINASE 1"/>
    <property type="match status" value="1"/>
</dbReference>
<proteinExistence type="predicted"/>
<evidence type="ECO:0000259" key="8">
    <source>
        <dbReference type="PROSITE" id="PS50109"/>
    </source>
</evidence>
<evidence type="ECO:0000256" key="1">
    <source>
        <dbReference type="ARBA" id="ARBA00000085"/>
    </source>
</evidence>
<dbReference type="PANTHER" id="PTHR43711">
    <property type="entry name" value="TWO-COMPONENT HISTIDINE KINASE"/>
    <property type="match status" value="1"/>
</dbReference>
<keyword evidence="5" id="KW-0418">Kinase</keyword>
<dbReference type="GO" id="GO:0000155">
    <property type="term" value="F:phosphorelay sensor kinase activity"/>
    <property type="evidence" value="ECO:0007669"/>
    <property type="project" value="InterPro"/>
</dbReference>
<dbReference type="Gene3D" id="3.30.450.40">
    <property type="match status" value="1"/>
</dbReference>